<dbReference type="PANTHER" id="PTHR13194:SF19">
    <property type="entry name" value="NAD(P)-BINDING ROSSMANN-FOLD SUPERFAMILY PROTEIN"/>
    <property type="match status" value="1"/>
</dbReference>
<feature type="compositionally biased region" description="Acidic residues" evidence="3">
    <location>
        <begin position="191"/>
        <end position="209"/>
    </location>
</feature>
<dbReference type="SUPFAM" id="SSF49785">
    <property type="entry name" value="Galactose-binding domain-like"/>
    <property type="match status" value="1"/>
</dbReference>
<dbReference type="InterPro" id="IPR008979">
    <property type="entry name" value="Galactose-bd-like_sf"/>
</dbReference>
<feature type="domain" description="NADH:ubiquinone oxidoreductase intermediate-associated protein 30" evidence="4">
    <location>
        <begin position="256"/>
        <end position="415"/>
    </location>
</feature>
<accession>A0AAW2GBF0</accession>
<name>A0AAW2GBF0_9HYME</name>
<evidence type="ECO:0000313" key="7">
    <source>
        <dbReference type="Proteomes" id="UP001430953"/>
    </source>
</evidence>
<dbReference type="Gene3D" id="1.10.10.10">
    <property type="entry name" value="Winged helix-like DNA-binding domain superfamily/Winged helix DNA-binding domain"/>
    <property type="match status" value="1"/>
</dbReference>
<dbReference type="GO" id="GO:0005634">
    <property type="term" value="C:nucleus"/>
    <property type="evidence" value="ECO:0007669"/>
    <property type="project" value="UniProtKB-SubCell"/>
</dbReference>
<dbReference type="Pfam" id="PF13518">
    <property type="entry name" value="HTH_28"/>
    <property type="match status" value="1"/>
</dbReference>
<comment type="subcellular location">
    <subcellularLocation>
        <location evidence="1">Nucleus</location>
    </subcellularLocation>
</comment>
<dbReference type="GO" id="GO:0051082">
    <property type="term" value="F:unfolded protein binding"/>
    <property type="evidence" value="ECO:0007669"/>
    <property type="project" value="TreeGrafter"/>
</dbReference>
<dbReference type="InterPro" id="IPR036388">
    <property type="entry name" value="WH-like_DNA-bd_sf"/>
</dbReference>
<comment type="caution">
    <text evidence="6">The sequence shown here is derived from an EMBL/GenBank/DDBJ whole genome shotgun (WGS) entry which is preliminary data.</text>
</comment>
<dbReference type="InterPro" id="IPR055247">
    <property type="entry name" value="InsJ-like_HTH"/>
</dbReference>
<evidence type="ECO:0000256" key="2">
    <source>
        <dbReference type="ARBA" id="ARBA00007884"/>
    </source>
</evidence>
<evidence type="ECO:0000256" key="1">
    <source>
        <dbReference type="ARBA" id="ARBA00004123"/>
    </source>
</evidence>
<gene>
    <name evidence="6" type="ORF">PUN28_005849</name>
</gene>
<sequence length="431" mass="48824">MPQIFNPQMRGRIVGLWQGGKTVPEIAAAIPCSEPTVRRWIKKYSAGGDVALLDHRRNNTAPRKTTAEQDGALIAAIIDKPLSTIQEIINATNINISPRTVRRRLIAAGYRLSKKKYVTSKRRRSNHVTVKKIKSAKEPKKSESTEKTEPVKEVTEAETTEAVESTEETTETFKIEEAKVIEEAQRTENVESIEEVEGTEAIESTEETTDAFKIEEAKSTGEAQRTENTESTEVVKRTEKIESTEGLYFCRDQILFDFTTLQNVDDWYEMSDTVRTEGKSKAILVLQTTELFQLAVFFTLLNPQPNGAGFAGVRTLTNLDLSQFKDIEITCRAKGQNEHYKIVLKHRGQNSHEDFSYEQFFTIPISDTEFSKIILPLKDFKPYYRGREITDGEPLDTANITMFEFQIYGGVYLPIKQRGVSALEIKMVKVS</sequence>
<dbReference type="EMBL" id="JADYXP020000005">
    <property type="protein sequence ID" value="KAL0123612.1"/>
    <property type="molecule type" value="Genomic_DNA"/>
</dbReference>
<feature type="domain" description="Insertion element IS150 protein InsJ-like helix-turn-helix" evidence="5">
    <location>
        <begin position="9"/>
        <end position="58"/>
    </location>
</feature>
<dbReference type="GO" id="GO:0010257">
    <property type="term" value="P:NADH dehydrogenase complex assembly"/>
    <property type="evidence" value="ECO:0007669"/>
    <property type="project" value="TreeGrafter"/>
</dbReference>
<dbReference type="InterPro" id="IPR039131">
    <property type="entry name" value="NDUFAF1"/>
</dbReference>
<proteinExistence type="inferred from homology"/>
<evidence type="ECO:0000259" key="4">
    <source>
        <dbReference type="Pfam" id="PF08547"/>
    </source>
</evidence>
<evidence type="ECO:0008006" key="8">
    <source>
        <dbReference type="Google" id="ProtNLM"/>
    </source>
</evidence>
<dbReference type="InterPro" id="IPR009057">
    <property type="entry name" value="Homeodomain-like_sf"/>
</dbReference>
<feature type="compositionally biased region" description="Basic and acidic residues" evidence="3">
    <location>
        <begin position="135"/>
        <end position="155"/>
    </location>
</feature>
<dbReference type="AlphaFoldDB" id="A0AAW2GBF0"/>
<feature type="compositionally biased region" description="Basic residues" evidence="3">
    <location>
        <begin position="121"/>
        <end position="134"/>
    </location>
</feature>
<feature type="compositionally biased region" description="Basic and acidic residues" evidence="3">
    <location>
        <begin position="210"/>
        <end position="237"/>
    </location>
</feature>
<evidence type="ECO:0000259" key="5">
    <source>
        <dbReference type="Pfam" id="PF13518"/>
    </source>
</evidence>
<feature type="compositionally biased region" description="Acidic residues" evidence="3">
    <location>
        <begin position="156"/>
        <end position="170"/>
    </location>
</feature>
<dbReference type="SUPFAM" id="SSF46689">
    <property type="entry name" value="Homeodomain-like"/>
    <property type="match status" value="1"/>
</dbReference>
<comment type="similarity">
    <text evidence="2">Belongs to the CIA30 family.</text>
</comment>
<protein>
    <recommendedName>
        <fullName evidence="8">NADH:ubiquinone oxidoreductase intermediate-associated protein 30 domain-containing protein</fullName>
    </recommendedName>
</protein>
<dbReference type="Proteomes" id="UP001430953">
    <property type="component" value="Unassembled WGS sequence"/>
</dbReference>
<dbReference type="PANTHER" id="PTHR13194">
    <property type="entry name" value="COMPLEX I INTERMEDIATE-ASSOCIATED PROTEIN 30"/>
    <property type="match status" value="1"/>
</dbReference>
<keyword evidence="7" id="KW-1185">Reference proteome</keyword>
<reference evidence="6 7" key="1">
    <citation type="submission" date="2023-03" db="EMBL/GenBank/DDBJ databases">
        <title>High recombination rates correlate with genetic variation in Cardiocondyla obscurior ants.</title>
        <authorList>
            <person name="Errbii M."/>
        </authorList>
    </citation>
    <scope>NUCLEOTIDE SEQUENCE [LARGE SCALE GENOMIC DNA]</scope>
    <source>
        <strain evidence="6">Alpha-2009</strain>
        <tissue evidence="6">Whole body</tissue>
    </source>
</reference>
<evidence type="ECO:0000256" key="3">
    <source>
        <dbReference type="SAM" id="MobiDB-lite"/>
    </source>
</evidence>
<dbReference type="InterPro" id="IPR013857">
    <property type="entry name" value="NADH-UbQ_OxRdtase-assoc_prot30"/>
</dbReference>
<feature type="region of interest" description="Disordered" evidence="3">
    <location>
        <begin position="121"/>
        <end position="237"/>
    </location>
</feature>
<feature type="compositionally biased region" description="Basic and acidic residues" evidence="3">
    <location>
        <begin position="171"/>
        <end position="189"/>
    </location>
</feature>
<dbReference type="Pfam" id="PF08547">
    <property type="entry name" value="CIA30"/>
    <property type="match status" value="1"/>
</dbReference>
<organism evidence="6 7">
    <name type="scientific">Cardiocondyla obscurior</name>
    <dbReference type="NCBI Taxonomy" id="286306"/>
    <lineage>
        <taxon>Eukaryota</taxon>
        <taxon>Metazoa</taxon>
        <taxon>Ecdysozoa</taxon>
        <taxon>Arthropoda</taxon>
        <taxon>Hexapoda</taxon>
        <taxon>Insecta</taxon>
        <taxon>Pterygota</taxon>
        <taxon>Neoptera</taxon>
        <taxon>Endopterygota</taxon>
        <taxon>Hymenoptera</taxon>
        <taxon>Apocrita</taxon>
        <taxon>Aculeata</taxon>
        <taxon>Formicoidea</taxon>
        <taxon>Formicidae</taxon>
        <taxon>Myrmicinae</taxon>
        <taxon>Cardiocondyla</taxon>
    </lineage>
</organism>
<evidence type="ECO:0000313" key="6">
    <source>
        <dbReference type="EMBL" id="KAL0123612.1"/>
    </source>
</evidence>